<accession>A0A8K1ZXV2</accession>
<comment type="caution">
    <text evidence="5">The sequence shown here is derived from an EMBL/GenBank/DDBJ whole genome shotgun (WGS) entry which is preliminary data.</text>
</comment>
<dbReference type="EMBL" id="WVIC01000007">
    <property type="protein sequence ID" value="NCJ05837.1"/>
    <property type="molecule type" value="Genomic_DNA"/>
</dbReference>
<dbReference type="InterPro" id="IPR051465">
    <property type="entry name" value="Cell_Envelope_Struct_Comp"/>
</dbReference>
<dbReference type="GO" id="GO:0016020">
    <property type="term" value="C:membrane"/>
    <property type="evidence" value="ECO:0007669"/>
    <property type="project" value="InterPro"/>
</dbReference>
<dbReference type="PANTHER" id="PTHR43308">
    <property type="entry name" value="OUTER MEMBRANE PROTEIN ALPHA-RELATED"/>
    <property type="match status" value="1"/>
</dbReference>
<dbReference type="RefSeq" id="WP_161824318.1">
    <property type="nucleotide sequence ID" value="NZ_WVIC01000007.1"/>
</dbReference>
<feature type="chain" id="PRO_5035489761" evidence="2">
    <location>
        <begin position="28"/>
        <end position="588"/>
    </location>
</feature>
<dbReference type="NCBIfam" id="NF033921">
    <property type="entry name" value="por_somb"/>
    <property type="match status" value="1"/>
</dbReference>
<evidence type="ECO:0000256" key="1">
    <source>
        <dbReference type="ARBA" id="ARBA00008769"/>
    </source>
</evidence>
<dbReference type="InterPro" id="IPR007049">
    <property type="entry name" value="Carb-sel_porin_OprB"/>
</dbReference>
<keyword evidence="6" id="KW-1185">Reference proteome</keyword>
<sequence length="588" mass="63845">MSFCKLNSVLISSILFLPILFPLTAQASDPKDPFDSFSAGSQPSFSSYHLSPILDIDEVESFDQVTSVSQLSDVQPTDWAFQALQSLVERYGCIAGYPDGTFRGSRGATRYELAAALNACLDQISDRFATQEDLQTIRALQEEFATELATLRGRVDALEARTATLEAQQFSTTTKLTGLAAFSIAGATGNNIRANGVDGILPFRAIGEPDRDGANQPRFRTVTDDPNITFTGLVWLDLNTSFSGRDLLRVELAAGNGSAPSNAFVSAGLFNTSGVNFLNQTSGPNDGVAEFVLRELSYTFPVGRTLQVVAGPRLNFYRYFDNNRFTFFLNGANTFNSINSPLLNASKRGAGVVLLYTPLENLSFHLGYLSQSNEFLPDFLQSAPNLNEGLFGGTNTINAEVVYSPTSNVNLRAYYARSNIQRTFGGLIGGTAGLPLWGLADDGFGGDLNNATANTFGFNFDWLITSKFGLFGRYYYANTNLKPVDLTRPRGDVNNQSIQFGVAFLDLGREGAQGTISFVIPSDVLKGERFLISGGGDGGMQKDIEVNYHFPVNDNIGIDATVITILNANNFSNNDPVFVGTLRTTFRF</sequence>
<dbReference type="AlphaFoldDB" id="A0A8K1ZXV2"/>
<comment type="similarity">
    <text evidence="1 2">Belongs to the OprB family.</text>
</comment>
<keyword evidence="3" id="KW-0175">Coiled coil</keyword>
<dbReference type="InterPro" id="IPR038673">
    <property type="entry name" value="OprB_sf"/>
</dbReference>
<organism evidence="5 6">
    <name type="scientific">Petrachloros mirabilis ULC683</name>
    <dbReference type="NCBI Taxonomy" id="2781853"/>
    <lineage>
        <taxon>Bacteria</taxon>
        <taxon>Bacillati</taxon>
        <taxon>Cyanobacteriota</taxon>
        <taxon>Cyanophyceae</taxon>
        <taxon>Synechococcales</taxon>
        <taxon>Petrachlorosaceae</taxon>
        <taxon>Petrachloros</taxon>
        <taxon>Petrachloros mirabilis</taxon>
    </lineage>
</organism>
<protein>
    <submittedName>
        <fullName evidence="5">Iron uptake porin</fullName>
    </submittedName>
</protein>
<dbReference type="GO" id="GO:0008643">
    <property type="term" value="P:carbohydrate transport"/>
    <property type="evidence" value="ECO:0007669"/>
    <property type="project" value="InterPro"/>
</dbReference>
<gene>
    <name evidence="5" type="ORF">GS597_04790</name>
</gene>
<reference evidence="5" key="1">
    <citation type="submission" date="2019-12" db="EMBL/GenBank/DDBJ databases">
        <title>High-Quality draft genome sequences of three cyanobacteria isolated from the limestone walls of the Old Cathedral of Coimbra.</title>
        <authorList>
            <person name="Tiago I."/>
            <person name="Soares F."/>
            <person name="Portugal A."/>
        </authorList>
    </citation>
    <scope>NUCLEOTIDE SEQUENCE [LARGE SCALE GENOMIC DNA]</scope>
    <source>
        <strain evidence="5">C</strain>
    </source>
</reference>
<dbReference type="Pfam" id="PF00395">
    <property type="entry name" value="SLH"/>
    <property type="match status" value="1"/>
</dbReference>
<feature type="signal peptide" evidence="2">
    <location>
        <begin position="1"/>
        <end position="27"/>
    </location>
</feature>
<evidence type="ECO:0000256" key="2">
    <source>
        <dbReference type="RuleBase" id="RU363072"/>
    </source>
</evidence>
<proteinExistence type="inferred from homology"/>
<dbReference type="InterPro" id="IPR047684">
    <property type="entry name" value="Por_som-like"/>
</dbReference>
<evidence type="ECO:0000313" key="5">
    <source>
        <dbReference type="EMBL" id="NCJ05837.1"/>
    </source>
</evidence>
<dbReference type="Proteomes" id="UP000607397">
    <property type="component" value="Unassembled WGS sequence"/>
</dbReference>
<dbReference type="PANTHER" id="PTHR43308:SF1">
    <property type="entry name" value="OUTER MEMBRANE PROTEIN ALPHA"/>
    <property type="match status" value="1"/>
</dbReference>
<keyword evidence="2" id="KW-0732">Signal</keyword>
<evidence type="ECO:0000259" key="4">
    <source>
        <dbReference type="PROSITE" id="PS51272"/>
    </source>
</evidence>
<feature type="coiled-coil region" evidence="3">
    <location>
        <begin position="141"/>
        <end position="168"/>
    </location>
</feature>
<dbReference type="GO" id="GO:0015288">
    <property type="term" value="F:porin activity"/>
    <property type="evidence" value="ECO:0007669"/>
    <property type="project" value="InterPro"/>
</dbReference>
<evidence type="ECO:0000313" key="6">
    <source>
        <dbReference type="Proteomes" id="UP000607397"/>
    </source>
</evidence>
<evidence type="ECO:0000256" key="3">
    <source>
        <dbReference type="SAM" id="Coils"/>
    </source>
</evidence>
<dbReference type="InterPro" id="IPR001119">
    <property type="entry name" value="SLH_dom"/>
</dbReference>
<feature type="domain" description="SLH" evidence="4">
    <location>
        <begin position="67"/>
        <end position="131"/>
    </location>
</feature>
<name>A0A8K1ZXV2_9CYAN</name>
<dbReference type="Gene3D" id="2.40.160.180">
    <property type="entry name" value="Carbohydrate-selective porin OprB"/>
    <property type="match status" value="1"/>
</dbReference>
<dbReference type="Pfam" id="PF04966">
    <property type="entry name" value="OprB"/>
    <property type="match status" value="1"/>
</dbReference>
<dbReference type="PROSITE" id="PS51272">
    <property type="entry name" value="SLH"/>
    <property type="match status" value="1"/>
</dbReference>